<gene>
    <name evidence="3" type="ORF">DUPY_11490</name>
</gene>
<dbReference type="InterPro" id="IPR012666">
    <property type="entry name" value="CbtA_put"/>
</dbReference>
<dbReference type="OrthoDB" id="9813640at2"/>
<name>A0A1E7X4Q2_9BURK</name>
<keyword evidence="4" id="KW-1185">Reference proteome</keyword>
<feature type="transmembrane region" description="Helical" evidence="2">
    <location>
        <begin position="238"/>
        <end position="261"/>
    </location>
</feature>
<evidence type="ECO:0000313" key="4">
    <source>
        <dbReference type="Proteomes" id="UP000175989"/>
    </source>
</evidence>
<feature type="transmembrane region" description="Helical" evidence="2">
    <location>
        <begin position="111"/>
        <end position="134"/>
    </location>
</feature>
<feature type="region of interest" description="Disordered" evidence="1">
    <location>
        <begin position="74"/>
        <end position="103"/>
    </location>
</feature>
<dbReference type="RefSeq" id="WP_084640560.1">
    <property type="nucleotide sequence ID" value="NZ_LROM01000059.1"/>
</dbReference>
<dbReference type="AlphaFoldDB" id="A0A1E7X4Q2"/>
<dbReference type="Proteomes" id="UP000175989">
    <property type="component" value="Unassembled WGS sequence"/>
</dbReference>
<dbReference type="PATRIC" id="fig|762836.4.peg.1199"/>
<dbReference type="Pfam" id="PF09490">
    <property type="entry name" value="CbtA"/>
    <property type="match status" value="1"/>
</dbReference>
<sequence>MSLSRTGPGAAAPAGIFNGIVRTAAAAGIIAGLLLTGVQHLQVIPIIQQAEVYEKAQDSAAVVVPAAPVAAEHAHAAGTAPHEHGHGGHGAAAEAHSHGGWEPEDGIERTAYTALADVSMGVGYALLLAAVICLRGRPVTWRSGMLWGAAAYAVFFIAPSLGLPPELPGTLAAPVSARQAWWICTAFSTAVAIGALAWSRNVWFKVGAVALLLVPHLVGAPQPPMHSMAAPESLVGSFIIATALANAVFWLALGGLTGYFYKKFA</sequence>
<proteinExistence type="predicted"/>
<evidence type="ECO:0000313" key="3">
    <source>
        <dbReference type="EMBL" id="OFA07604.1"/>
    </source>
</evidence>
<organism evidence="3 4">
    <name type="scientific">Duganella phyllosphaerae</name>
    <dbReference type="NCBI Taxonomy" id="762836"/>
    <lineage>
        <taxon>Bacteria</taxon>
        <taxon>Pseudomonadati</taxon>
        <taxon>Pseudomonadota</taxon>
        <taxon>Betaproteobacteria</taxon>
        <taxon>Burkholderiales</taxon>
        <taxon>Oxalobacteraceae</taxon>
        <taxon>Telluria group</taxon>
        <taxon>Duganella</taxon>
    </lineage>
</organism>
<dbReference type="EMBL" id="LROM01000059">
    <property type="protein sequence ID" value="OFA07604.1"/>
    <property type="molecule type" value="Genomic_DNA"/>
</dbReference>
<evidence type="ECO:0000256" key="2">
    <source>
        <dbReference type="SAM" id="Phobius"/>
    </source>
</evidence>
<accession>A0A1E7X4Q2</accession>
<feature type="transmembrane region" description="Helical" evidence="2">
    <location>
        <begin position="202"/>
        <end position="218"/>
    </location>
</feature>
<keyword evidence="2" id="KW-0812">Transmembrane</keyword>
<dbReference type="NCBIfam" id="TIGR02458">
    <property type="entry name" value="CbtA"/>
    <property type="match status" value="1"/>
</dbReference>
<keyword evidence="2" id="KW-1133">Transmembrane helix</keyword>
<keyword evidence="2" id="KW-0472">Membrane</keyword>
<comment type="caution">
    <text evidence="3">The sequence shown here is derived from an EMBL/GenBank/DDBJ whole genome shotgun (WGS) entry which is preliminary data.</text>
</comment>
<feature type="transmembrane region" description="Helical" evidence="2">
    <location>
        <begin position="179"/>
        <end position="197"/>
    </location>
</feature>
<evidence type="ECO:0000256" key="1">
    <source>
        <dbReference type="SAM" id="MobiDB-lite"/>
    </source>
</evidence>
<reference evidence="4" key="1">
    <citation type="journal article" date="2016" name="Front. Microbiol.">
        <title>Molecular Keys to the Janthinobacterium and Duganella spp. Interaction with the Plant Pathogen Fusarium graminearum.</title>
        <authorList>
            <person name="Haack F.S."/>
            <person name="Poehlein A."/>
            <person name="Kroger C."/>
            <person name="Voigt C.A."/>
            <person name="Piepenbring M."/>
            <person name="Bode H.B."/>
            <person name="Daniel R."/>
            <person name="Schafer W."/>
            <person name="Streit W.R."/>
        </authorList>
    </citation>
    <scope>NUCLEOTIDE SEQUENCE [LARGE SCALE GENOMIC DNA]</scope>
    <source>
        <strain evidence="4">T54</strain>
    </source>
</reference>
<protein>
    <submittedName>
        <fullName evidence="3">Putative cobalt transporter subunit CbtA</fullName>
    </submittedName>
</protein>
<feature type="transmembrane region" description="Helical" evidence="2">
    <location>
        <begin position="146"/>
        <end position="164"/>
    </location>
</feature>